<feature type="transmembrane region" description="Helical" evidence="1">
    <location>
        <begin position="12"/>
        <end position="31"/>
    </location>
</feature>
<dbReference type="Proteomes" id="UP000515856">
    <property type="component" value="Chromosome"/>
</dbReference>
<gene>
    <name evidence="2" type="ORF">H9Q80_08465</name>
</gene>
<dbReference type="RefSeq" id="WP_117454903.1">
    <property type="nucleotide sequence ID" value="NZ_CP060636.1"/>
</dbReference>
<keyword evidence="1" id="KW-1133">Transmembrane helix</keyword>
<organism evidence="2 3">
    <name type="scientific">[Eubacterium] hominis</name>
    <dbReference type="NCBI Taxonomy" id="2764325"/>
    <lineage>
        <taxon>Bacteria</taxon>
        <taxon>Bacillati</taxon>
        <taxon>Bacillota</taxon>
        <taxon>Erysipelotrichia</taxon>
        <taxon>Erysipelotrichales</taxon>
        <taxon>Erysipelotrichaceae</taxon>
        <taxon>Amedibacillus</taxon>
    </lineage>
</organism>
<dbReference type="PROSITE" id="PS51257">
    <property type="entry name" value="PROKAR_LIPOPROTEIN"/>
    <property type="match status" value="1"/>
</dbReference>
<protein>
    <submittedName>
        <fullName evidence="2">Uncharacterized protein</fullName>
    </submittedName>
</protein>
<dbReference type="EMBL" id="CP060636">
    <property type="protein sequence ID" value="QNM13957.1"/>
    <property type="molecule type" value="Genomic_DNA"/>
</dbReference>
<sequence length="149" mass="16753">MNHYIKIKVKYLILSLIVVVLACGIHVFYIWCADHPEICISVGGSSAGRNLKIEAPYISFTGKNGIDSSASAELKLFMIHSTHEVVCSNLKDEYKASDIKLDIEEQDKQLLFKYHGTATTFDGKTVDFEKEETVYFDLDAEITRHNSSS</sequence>
<proteinExistence type="predicted"/>
<dbReference type="KEGG" id="ehn:H9Q80_08465"/>
<keyword evidence="1" id="KW-0812">Transmembrane</keyword>
<evidence type="ECO:0000256" key="1">
    <source>
        <dbReference type="SAM" id="Phobius"/>
    </source>
</evidence>
<reference evidence="2 3" key="1">
    <citation type="submission" date="2020-08" db="EMBL/GenBank/DDBJ databases">
        <authorList>
            <person name="Liu C."/>
            <person name="Sun Q."/>
        </authorList>
    </citation>
    <scope>NUCLEOTIDE SEQUENCE [LARGE SCALE GENOMIC DNA]</scope>
    <source>
        <strain evidence="2 3">NSJ-61</strain>
    </source>
</reference>
<evidence type="ECO:0000313" key="2">
    <source>
        <dbReference type="EMBL" id="QNM13957.1"/>
    </source>
</evidence>
<keyword evidence="3" id="KW-1185">Reference proteome</keyword>
<dbReference type="AlphaFoldDB" id="A0A7G9GT25"/>
<name>A0A7G9GT25_9FIRM</name>
<evidence type="ECO:0000313" key="3">
    <source>
        <dbReference type="Proteomes" id="UP000515856"/>
    </source>
</evidence>
<accession>A0A7G9GT25</accession>
<keyword evidence="1" id="KW-0472">Membrane</keyword>